<dbReference type="AlphaFoldDB" id="A0A4S8LWJ7"/>
<dbReference type="Proteomes" id="UP000297245">
    <property type="component" value="Unassembled WGS sequence"/>
</dbReference>
<evidence type="ECO:0000313" key="2">
    <source>
        <dbReference type="Proteomes" id="UP000297245"/>
    </source>
</evidence>
<protein>
    <submittedName>
        <fullName evidence="1">Uncharacterized protein</fullName>
    </submittedName>
</protein>
<evidence type="ECO:0000313" key="1">
    <source>
        <dbReference type="EMBL" id="THU93860.1"/>
    </source>
</evidence>
<dbReference type="Gene3D" id="2.60.120.260">
    <property type="entry name" value="Galactose-binding domain-like"/>
    <property type="match status" value="1"/>
</dbReference>
<dbReference type="EMBL" id="ML179238">
    <property type="protein sequence ID" value="THU93860.1"/>
    <property type="molecule type" value="Genomic_DNA"/>
</dbReference>
<feature type="non-terminal residue" evidence="1">
    <location>
        <position position="1"/>
    </location>
</feature>
<keyword evidence="2" id="KW-1185">Reference proteome</keyword>
<proteinExistence type="predicted"/>
<feature type="non-terminal residue" evidence="1">
    <location>
        <position position="118"/>
    </location>
</feature>
<gene>
    <name evidence="1" type="ORF">K435DRAFT_581226</name>
</gene>
<dbReference type="OrthoDB" id="3265734at2759"/>
<organism evidence="1 2">
    <name type="scientific">Dendrothele bispora (strain CBS 962.96)</name>
    <dbReference type="NCBI Taxonomy" id="1314807"/>
    <lineage>
        <taxon>Eukaryota</taxon>
        <taxon>Fungi</taxon>
        <taxon>Dikarya</taxon>
        <taxon>Basidiomycota</taxon>
        <taxon>Agaricomycotina</taxon>
        <taxon>Agaricomycetes</taxon>
        <taxon>Agaricomycetidae</taxon>
        <taxon>Agaricales</taxon>
        <taxon>Agaricales incertae sedis</taxon>
        <taxon>Dendrothele</taxon>
    </lineage>
</organism>
<accession>A0A4S8LWJ7</accession>
<sequence length="118" mass="12797">IIIDDQDARITYSGQWSLAGSEMDFRHTLFSSQNSGASASFTFNGSSISVFGRVDNSSSGIVSASFSVDGSYPVSFANTAQSFVSYNKQFFQSRSLGAGVHKLNINSNSENPLWIDYL</sequence>
<name>A0A4S8LWJ7_DENBC</name>
<reference evidence="1 2" key="1">
    <citation type="journal article" date="2019" name="Nat. Ecol. Evol.">
        <title>Megaphylogeny resolves global patterns of mushroom evolution.</title>
        <authorList>
            <person name="Varga T."/>
            <person name="Krizsan K."/>
            <person name="Foldi C."/>
            <person name="Dima B."/>
            <person name="Sanchez-Garcia M."/>
            <person name="Sanchez-Ramirez S."/>
            <person name="Szollosi G.J."/>
            <person name="Szarkandi J.G."/>
            <person name="Papp V."/>
            <person name="Albert L."/>
            <person name="Andreopoulos W."/>
            <person name="Angelini C."/>
            <person name="Antonin V."/>
            <person name="Barry K.W."/>
            <person name="Bougher N.L."/>
            <person name="Buchanan P."/>
            <person name="Buyck B."/>
            <person name="Bense V."/>
            <person name="Catcheside P."/>
            <person name="Chovatia M."/>
            <person name="Cooper J."/>
            <person name="Damon W."/>
            <person name="Desjardin D."/>
            <person name="Finy P."/>
            <person name="Geml J."/>
            <person name="Haridas S."/>
            <person name="Hughes K."/>
            <person name="Justo A."/>
            <person name="Karasinski D."/>
            <person name="Kautmanova I."/>
            <person name="Kiss B."/>
            <person name="Kocsube S."/>
            <person name="Kotiranta H."/>
            <person name="LaButti K.M."/>
            <person name="Lechner B.E."/>
            <person name="Liimatainen K."/>
            <person name="Lipzen A."/>
            <person name="Lukacs Z."/>
            <person name="Mihaltcheva S."/>
            <person name="Morgado L.N."/>
            <person name="Niskanen T."/>
            <person name="Noordeloos M.E."/>
            <person name="Ohm R.A."/>
            <person name="Ortiz-Santana B."/>
            <person name="Ovrebo C."/>
            <person name="Racz N."/>
            <person name="Riley R."/>
            <person name="Savchenko A."/>
            <person name="Shiryaev A."/>
            <person name="Soop K."/>
            <person name="Spirin V."/>
            <person name="Szebenyi C."/>
            <person name="Tomsovsky M."/>
            <person name="Tulloss R.E."/>
            <person name="Uehling J."/>
            <person name="Grigoriev I.V."/>
            <person name="Vagvolgyi C."/>
            <person name="Papp T."/>
            <person name="Martin F.M."/>
            <person name="Miettinen O."/>
            <person name="Hibbett D.S."/>
            <person name="Nagy L.G."/>
        </authorList>
    </citation>
    <scope>NUCLEOTIDE SEQUENCE [LARGE SCALE GENOMIC DNA]</scope>
    <source>
        <strain evidence="1 2">CBS 962.96</strain>
    </source>
</reference>